<dbReference type="AlphaFoldDB" id="C3ZUQ1"/>
<evidence type="ECO:0000313" key="1">
    <source>
        <dbReference type="EMBL" id="EEN43763.1"/>
    </source>
</evidence>
<sequence>MVLVAYPYHSKTTEDDKSGPVHHWVSYVTCVQHITRVNYSNYGTRVQHVTGASYVTCVQHITRVNYSNYGTRVQHVTGASYVTCVPHITRVTVTMAPVSSMST</sequence>
<dbReference type="EMBL" id="GG666684">
    <property type="protein sequence ID" value="EEN43763.1"/>
    <property type="molecule type" value="Genomic_DNA"/>
</dbReference>
<name>C3ZUQ1_BRAFL</name>
<gene>
    <name evidence="1" type="ORF">BRAFLDRAFT_94656</name>
</gene>
<organism>
    <name type="scientific">Branchiostoma floridae</name>
    <name type="common">Florida lancelet</name>
    <name type="synonym">Amphioxus</name>
    <dbReference type="NCBI Taxonomy" id="7739"/>
    <lineage>
        <taxon>Eukaryota</taxon>
        <taxon>Metazoa</taxon>
        <taxon>Chordata</taxon>
        <taxon>Cephalochordata</taxon>
        <taxon>Leptocardii</taxon>
        <taxon>Amphioxiformes</taxon>
        <taxon>Branchiostomatidae</taxon>
        <taxon>Branchiostoma</taxon>
    </lineage>
</organism>
<protein>
    <submittedName>
        <fullName evidence="1">Uncharacterized protein</fullName>
    </submittedName>
</protein>
<dbReference type="InParanoid" id="C3ZUQ1"/>
<accession>C3ZUQ1</accession>
<reference evidence="1" key="1">
    <citation type="journal article" date="2008" name="Nature">
        <title>The amphioxus genome and the evolution of the chordate karyotype.</title>
        <authorList>
            <consortium name="US DOE Joint Genome Institute (JGI-PGF)"/>
            <person name="Putnam N.H."/>
            <person name="Butts T."/>
            <person name="Ferrier D.E.K."/>
            <person name="Furlong R.F."/>
            <person name="Hellsten U."/>
            <person name="Kawashima T."/>
            <person name="Robinson-Rechavi M."/>
            <person name="Shoguchi E."/>
            <person name="Terry A."/>
            <person name="Yu J.-K."/>
            <person name="Benito-Gutierrez E.L."/>
            <person name="Dubchak I."/>
            <person name="Garcia-Fernandez J."/>
            <person name="Gibson-Brown J.J."/>
            <person name="Grigoriev I.V."/>
            <person name="Horton A.C."/>
            <person name="de Jong P.J."/>
            <person name="Jurka J."/>
            <person name="Kapitonov V.V."/>
            <person name="Kohara Y."/>
            <person name="Kuroki Y."/>
            <person name="Lindquist E."/>
            <person name="Lucas S."/>
            <person name="Osoegawa K."/>
            <person name="Pennacchio L.A."/>
            <person name="Salamov A.A."/>
            <person name="Satou Y."/>
            <person name="Sauka-Spengler T."/>
            <person name="Schmutz J."/>
            <person name="Shin-I T."/>
            <person name="Toyoda A."/>
            <person name="Bronner-Fraser M."/>
            <person name="Fujiyama A."/>
            <person name="Holland L.Z."/>
            <person name="Holland P.W.H."/>
            <person name="Satoh N."/>
            <person name="Rokhsar D.S."/>
        </authorList>
    </citation>
    <scope>NUCLEOTIDE SEQUENCE [LARGE SCALE GENOMIC DNA]</scope>
    <source>
        <strain evidence="1">S238N-H82</strain>
        <tissue evidence="1">Testes</tissue>
    </source>
</reference>
<proteinExistence type="predicted"/>